<dbReference type="SUPFAM" id="SSF51735">
    <property type="entry name" value="NAD(P)-binding Rossmann-fold domains"/>
    <property type="match status" value="1"/>
</dbReference>
<feature type="domain" description="NAD(P)-binding" evidence="1">
    <location>
        <begin position="7"/>
        <end position="194"/>
    </location>
</feature>
<dbReference type="InterPro" id="IPR036291">
    <property type="entry name" value="NAD(P)-bd_dom_sf"/>
</dbReference>
<organism evidence="2 3">
    <name type="scientific">Halobacillus seohaensis</name>
    <dbReference type="NCBI Taxonomy" id="447421"/>
    <lineage>
        <taxon>Bacteria</taxon>
        <taxon>Bacillati</taxon>
        <taxon>Bacillota</taxon>
        <taxon>Bacilli</taxon>
        <taxon>Bacillales</taxon>
        <taxon>Bacillaceae</taxon>
        <taxon>Halobacillus</taxon>
    </lineage>
</organism>
<gene>
    <name evidence="2" type="ORF">ACFQIC_12450</name>
</gene>
<evidence type="ECO:0000313" key="2">
    <source>
        <dbReference type="EMBL" id="MFC7062664.1"/>
    </source>
</evidence>
<dbReference type="RefSeq" id="WP_204709526.1">
    <property type="nucleotide sequence ID" value="NZ_JBHSZV010000032.1"/>
</dbReference>
<dbReference type="PANTHER" id="PTHR43355:SF2">
    <property type="entry name" value="FLAVIN REDUCTASE (NADPH)"/>
    <property type="match status" value="1"/>
</dbReference>
<dbReference type="Pfam" id="PF13460">
    <property type="entry name" value="NAD_binding_10"/>
    <property type="match status" value="1"/>
</dbReference>
<dbReference type="EMBL" id="JBHSZV010000032">
    <property type="protein sequence ID" value="MFC7062664.1"/>
    <property type="molecule type" value="Genomic_DNA"/>
</dbReference>
<comment type="caution">
    <text evidence="2">The sequence shown here is derived from an EMBL/GenBank/DDBJ whole genome shotgun (WGS) entry which is preliminary data.</text>
</comment>
<evidence type="ECO:0000313" key="3">
    <source>
        <dbReference type="Proteomes" id="UP001596410"/>
    </source>
</evidence>
<dbReference type="InterPro" id="IPR051606">
    <property type="entry name" value="Polyketide_Oxido-like"/>
</dbReference>
<dbReference type="PANTHER" id="PTHR43355">
    <property type="entry name" value="FLAVIN REDUCTASE (NADPH)"/>
    <property type="match status" value="1"/>
</dbReference>
<dbReference type="InterPro" id="IPR016040">
    <property type="entry name" value="NAD(P)-bd_dom"/>
</dbReference>
<name>A0ABW2ENK8_9BACI</name>
<accession>A0ABW2ENK8</accession>
<sequence>MKIAIFGATGRVGSRVTQFALAEGHEVQALVRNKEEAKRVIGKAVLIEGDATNKESIEQTLQGCDLVFSALSTDKTFTLSQATPLIIDGMNEHGINRIITVGTAGILNSRFEKDKYRFQSGESKRRSTFAAEEHAKVYTLLVKSTLDWVILCPTYLPDGESKGLVRHEEIFLPLDGKKITVEDTALFAFKELINPGYQNTRVGLSY</sequence>
<reference evidence="3" key="1">
    <citation type="journal article" date="2019" name="Int. J. Syst. Evol. Microbiol.">
        <title>The Global Catalogue of Microorganisms (GCM) 10K type strain sequencing project: providing services to taxonomists for standard genome sequencing and annotation.</title>
        <authorList>
            <consortium name="The Broad Institute Genomics Platform"/>
            <consortium name="The Broad Institute Genome Sequencing Center for Infectious Disease"/>
            <person name="Wu L."/>
            <person name="Ma J."/>
        </authorList>
    </citation>
    <scope>NUCLEOTIDE SEQUENCE [LARGE SCALE GENOMIC DNA]</scope>
    <source>
        <strain evidence="3">CGMCC 4.1621</strain>
    </source>
</reference>
<dbReference type="Proteomes" id="UP001596410">
    <property type="component" value="Unassembled WGS sequence"/>
</dbReference>
<evidence type="ECO:0000259" key="1">
    <source>
        <dbReference type="Pfam" id="PF13460"/>
    </source>
</evidence>
<keyword evidence="3" id="KW-1185">Reference proteome</keyword>
<dbReference type="Gene3D" id="3.40.50.720">
    <property type="entry name" value="NAD(P)-binding Rossmann-like Domain"/>
    <property type="match status" value="1"/>
</dbReference>
<protein>
    <submittedName>
        <fullName evidence="2">NAD(P)-dependent oxidoreductase</fullName>
    </submittedName>
</protein>
<proteinExistence type="predicted"/>